<reference evidence="1 2" key="1">
    <citation type="submission" date="2019-04" db="EMBL/GenBank/DDBJ databases">
        <title>Complete genome sequence of Agrobacterium tumefaciens CFBP5877.</title>
        <authorList>
            <person name="Huang Y.-Y."/>
            <person name="Chiang H.-Y."/>
            <person name="Chou L."/>
            <person name="Lai E.-M."/>
            <person name="Kuo C.-H."/>
        </authorList>
    </citation>
    <scope>NUCLEOTIDE SEQUENCE [LARGE SCALE GENOMIC DNA]</scope>
    <source>
        <strain evidence="1 2">CFBP5877</strain>
    </source>
</reference>
<organism evidence="1 2">
    <name type="scientific">Agrobacterium tumefaciens</name>
    <dbReference type="NCBI Taxonomy" id="358"/>
    <lineage>
        <taxon>Bacteria</taxon>
        <taxon>Pseudomonadati</taxon>
        <taxon>Pseudomonadota</taxon>
        <taxon>Alphaproteobacteria</taxon>
        <taxon>Hyphomicrobiales</taxon>
        <taxon>Rhizobiaceae</taxon>
        <taxon>Rhizobium/Agrobacterium group</taxon>
        <taxon>Agrobacterium</taxon>
        <taxon>Agrobacterium tumefaciens complex</taxon>
    </lineage>
</organism>
<proteinExistence type="predicted"/>
<accession>A0AAE6B7L5</accession>
<dbReference type="Proteomes" id="UP000298579">
    <property type="component" value="Chromosome circular"/>
</dbReference>
<dbReference type="RefSeq" id="WP_137066216.1">
    <property type="nucleotide sequence ID" value="NZ_CP039897.1"/>
</dbReference>
<evidence type="ECO:0000313" key="1">
    <source>
        <dbReference type="EMBL" id="QCL77831.1"/>
    </source>
</evidence>
<sequence>MEQARKTVAAIPTPIRMIMVKDFQAAEDKFRTYASKHGELPTEVTEFIDKVSRDTFGITADDTTFRFPDEYYSLREEDEKHWQITKQSVEHDAWYRTSSLDIDQTVQFLLSLKLDFRHPDGRPMSVTKLFSRQGEAAMRGKMGKIPDHTVVSVESWSNKLGADVEKWRSMKRKKHFS</sequence>
<dbReference type="EMBL" id="CP039897">
    <property type="protein sequence ID" value="QCL77831.1"/>
    <property type="molecule type" value="Genomic_DNA"/>
</dbReference>
<gene>
    <name evidence="1" type="ORF">CFBP5877_01170</name>
</gene>
<name>A0AAE6B7L5_AGRTU</name>
<evidence type="ECO:0000313" key="2">
    <source>
        <dbReference type="Proteomes" id="UP000298579"/>
    </source>
</evidence>
<dbReference type="AlphaFoldDB" id="A0AAE6B7L5"/>
<protein>
    <submittedName>
        <fullName evidence="1">Uncharacterized protein</fullName>
    </submittedName>
</protein>